<dbReference type="GeneID" id="110750398"/>
<evidence type="ECO:0000259" key="7">
    <source>
        <dbReference type="Pfam" id="PF18052"/>
    </source>
</evidence>
<dbReference type="Pfam" id="PF23559">
    <property type="entry name" value="WHD_DRP"/>
    <property type="match status" value="1"/>
</dbReference>
<evidence type="ECO:0000259" key="10">
    <source>
        <dbReference type="Pfam" id="PF25019"/>
    </source>
</evidence>
<evidence type="ECO:0000259" key="9">
    <source>
        <dbReference type="Pfam" id="PF23598"/>
    </source>
</evidence>
<feature type="domain" description="Disease resistance protein winged helix" evidence="8">
    <location>
        <begin position="485"/>
        <end position="556"/>
    </location>
</feature>
<keyword evidence="2" id="KW-0677">Repeat</keyword>
<keyword evidence="3" id="KW-0547">Nucleotide-binding</keyword>
<accession>A0A6P5RV01</accession>
<evidence type="ECO:0000256" key="3">
    <source>
        <dbReference type="ARBA" id="ARBA00022741"/>
    </source>
</evidence>
<evidence type="ECO:0000259" key="6">
    <source>
        <dbReference type="Pfam" id="PF00931"/>
    </source>
</evidence>
<dbReference type="GO" id="GO:0005524">
    <property type="term" value="F:ATP binding"/>
    <property type="evidence" value="ECO:0007669"/>
    <property type="project" value="UniProtKB-KW"/>
</dbReference>
<evidence type="ECO:0000256" key="1">
    <source>
        <dbReference type="ARBA" id="ARBA00022614"/>
    </source>
</evidence>
<dbReference type="Pfam" id="PF00931">
    <property type="entry name" value="NB-ARC"/>
    <property type="match status" value="1"/>
</dbReference>
<dbReference type="Gene3D" id="3.80.10.10">
    <property type="entry name" value="Ribonuclease Inhibitor"/>
    <property type="match status" value="4"/>
</dbReference>
<dbReference type="AlphaFoldDB" id="A0A6P5RV01"/>
<keyword evidence="11" id="KW-1185">Reference proteome</keyword>
<dbReference type="SUPFAM" id="SSF52540">
    <property type="entry name" value="P-loop containing nucleoside triphosphate hydrolases"/>
    <property type="match status" value="2"/>
</dbReference>
<dbReference type="RefSeq" id="XP_021806407.1">
    <property type="nucleotide sequence ID" value="XM_021950715.1"/>
</dbReference>
<dbReference type="InterPro" id="IPR036388">
    <property type="entry name" value="WH-like_DNA-bd_sf"/>
</dbReference>
<feature type="domain" description="Disease resistance N-terminal" evidence="7">
    <location>
        <begin position="58"/>
        <end position="139"/>
    </location>
</feature>
<protein>
    <submittedName>
        <fullName evidence="12">Disease resistance protein RGA2-like</fullName>
    </submittedName>
</protein>
<proteinExistence type="predicted"/>
<feature type="domain" description="NB-ARC" evidence="6">
    <location>
        <begin position="205"/>
        <end position="377"/>
    </location>
</feature>
<dbReference type="Pfam" id="PF25019">
    <property type="entry name" value="LRR_R13L1-DRL21"/>
    <property type="match status" value="1"/>
</dbReference>
<evidence type="ECO:0000256" key="5">
    <source>
        <dbReference type="ARBA" id="ARBA00022840"/>
    </source>
</evidence>
<dbReference type="PANTHER" id="PTHR36766:SF59">
    <property type="entry name" value="DISEASE RESISTANCE PROTEIN RGA2-LIKE"/>
    <property type="match status" value="1"/>
</dbReference>
<dbReference type="Gene3D" id="1.10.8.430">
    <property type="entry name" value="Helical domain of apoptotic protease-activating factors"/>
    <property type="match status" value="1"/>
</dbReference>
<dbReference type="Pfam" id="PF23598">
    <property type="entry name" value="LRR_14"/>
    <property type="match status" value="1"/>
</dbReference>
<organism evidence="11 12">
    <name type="scientific">Prunus avium</name>
    <name type="common">Cherry</name>
    <name type="synonym">Cerasus avium</name>
    <dbReference type="NCBI Taxonomy" id="42229"/>
    <lineage>
        <taxon>Eukaryota</taxon>
        <taxon>Viridiplantae</taxon>
        <taxon>Streptophyta</taxon>
        <taxon>Embryophyta</taxon>
        <taxon>Tracheophyta</taxon>
        <taxon>Spermatophyta</taxon>
        <taxon>Magnoliopsida</taxon>
        <taxon>eudicotyledons</taxon>
        <taxon>Gunneridae</taxon>
        <taxon>Pentapetalae</taxon>
        <taxon>rosids</taxon>
        <taxon>fabids</taxon>
        <taxon>Rosales</taxon>
        <taxon>Rosaceae</taxon>
        <taxon>Amygdaloideae</taxon>
        <taxon>Amygdaleae</taxon>
        <taxon>Prunus</taxon>
    </lineage>
</organism>
<sequence>MIDLDFECESHMFLLLNINQIETLHLFRSIPFPDPTILTIFATISALSLLEMEAASIVLSPALQVIFDRLASPALETLADIWGVEDNRNSLQDSLIRVQAILQAAEDQQLTNKYVRLWLSNLKKAASDAEDLLDLFIARNPNIGGYFVSRGSDVEKIKKAIHRLEKTINEGLLTFNFKEPSIADRLSIQRETYSSVDDSKIYGRDDEKEKLVELLRSSETSQDGYATCIPIIGVGGIGKTTLTQLAYNDERVVKYFDSRIWIFVSEDFNIKKIMKAAIECATEDECKLSEIEPLQSRLSKLLQKNRCLIVLDDVWTEDQDDWDKLRPLFRGALDGCKIIVTTRSQKIPFLIDFPNSPFYLNGLKDDDCWSLFKHRAFGGGEEEKYPNLTRIGKEIIKKVGAHEEKYPTLSRIGKQIVKKCGGVPLAAKSLGSSMRLEREENQWSFMRDCELWELEESEHKFLPALMFSYHHLPSHVKQCFAFCSLFPKNYEFKKHKLIHLWMAEGFIPQKGSKRLEDIGKEYFSKLLWISFLQEVRLHDGGEIIGYKMNDIIHDLARYVAGKEYVVLEQGRPQNWSPAEIRHASVVYRYGARIIIPETLYEAEHLRTLLLIGDSGKLENGDKIYSSFQYLRVLDLNSCYLVDLPECLVGLTCLRYLDLSYTPITQLPGRVRQLFSLQTLNLIGCHILRHLPSLVGMTNLRHLNLSGCVSLTHMPPAIRSLINLQTLPLFVVTKWVRNIELQGLNLYGELNFTRLERVGVSYSHLLDAKSAELHMKKNIESLGLYWGLIPQFRDSFPKLPKAQPEVGVSGSRIAQKSEEVIEGLQPHKNLKKLVINGYPGIKFPDWSLPNLVAADFTNCGSCEHLPALGKLPLLKTLSLQGMHGVKSIGTEFYGDGTNIWFPSLEELSISDFANLEEWSSANDGNAFRRLKKLTVKSCPKLAHIPLPQSLQHLELRDCNPMMVPIADLSLLSVLFLDKIPDLVSLPEGLFASASLSSLKIVSCPKLHSMPLEIQNLSSLKSLTIRWCEKLSSLPQSLQNLKALESLEISGCGCLTSLPNGGIAGLASLRTLFIENCSDLTSLLSSLEQLTLLEDMTIIDCQNLGSFPAGVQHLSSLRSLMVLNCPWFDSLPEGLQNVKTLHCLEISSCQNLTALPEWFEDLASLRSLTIYDCPNLTLLPLGFKLLTKLQHLSIQECPELEERCRQGSGEDWSKIAHVPHKYIGLPQVRRSGKASTSGSSSVQVSSQ</sequence>
<dbReference type="InterPro" id="IPR027417">
    <property type="entry name" value="P-loop_NTPase"/>
</dbReference>
<evidence type="ECO:0000256" key="4">
    <source>
        <dbReference type="ARBA" id="ARBA00022821"/>
    </source>
</evidence>
<feature type="domain" description="Disease resistance R13L4/SHOC-2-like LRR" evidence="9">
    <location>
        <begin position="1012"/>
        <end position="1193"/>
    </location>
</feature>
<evidence type="ECO:0000256" key="2">
    <source>
        <dbReference type="ARBA" id="ARBA00022737"/>
    </source>
</evidence>
<dbReference type="Gene3D" id="3.40.50.300">
    <property type="entry name" value="P-loop containing nucleotide triphosphate hydrolases"/>
    <property type="match status" value="1"/>
</dbReference>
<gene>
    <name evidence="12" type="primary">LOC110750398</name>
</gene>
<evidence type="ECO:0000313" key="12">
    <source>
        <dbReference type="RefSeq" id="XP_021806407.1"/>
    </source>
</evidence>
<evidence type="ECO:0000313" key="11">
    <source>
        <dbReference type="Proteomes" id="UP000515124"/>
    </source>
</evidence>
<dbReference type="InterPro" id="IPR006553">
    <property type="entry name" value="Leu-rich_rpt_Cys-con_subtyp"/>
</dbReference>
<dbReference type="FunFam" id="1.10.10.10:FF:000322">
    <property type="entry name" value="Probable disease resistance protein At1g63360"/>
    <property type="match status" value="1"/>
</dbReference>
<dbReference type="InterPro" id="IPR042197">
    <property type="entry name" value="Apaf_helical"/>
</dbReference>
<keyword evidence="5" id="KW-0067">ATP-binding</keyword>
<dbReference type="InterPro" id="IPR058922">
    <property type="entry name" value="WHD_DRP"/>
</dbReference>
<dbReference type="InterPro" id="IPR041118">
    <property type="entry name" value="Rx_N"/>
</dbReference>
<dbReference type="InterPro" id="IPR032675">
    <property type="entry name" value="LRR_dom_sf"/>
</dbReference>
<dbReference type="Pfam" id="PF18052">
    <property type="entry name" value="Rx_N"/>
    <property type="match status" value="1"/>
</dbReference>
<keyword evidence="4" id="KW-0611">Plant defense</keyword>
<dbReference type="PRINTS" id="PR00364">
    <property type="entry name" value="DISEASERSIST"/>
</dbReference>
<dbReference type="GO" id="GO:0043531">
    <property type="term" value="F:ADP binding"/>
    <property type="evidence" value="ECO:0007669"/>
    <property type="project" value="InterPro"/>
</dbReference>
<dbReference type="Gene3D" id="1.20.5.4130">
    <property type="match status" value="1"/>
</dbReference>
<keyword evidence="1" id="KW-0433">Leucine-rich repeat</keyword>
<dbReference type="SMART" id="SM00367">
    <property type="entry name" value="LRR_CC"/>
    <property type="match status" value="5"/>
</dbReference>
<dbReference type="KEGG" id="pavi:110750398"/>
<dbReference type="GO" id="GO:0051707">
    <property type="term" value="P:response to other organism"/>
    <property type="evidence" value="ECO:0007669"/>
    <property type="project" value="UniProtKB-ARBA"/>
</dbReference>
<dbReference type="InterPro" id="IPR055414">
    <property type="entry name" value="LRR_R13L4/SHOC2-like"/>
</dbReference>
<dbReference type="InterPro" id="IPR056789">
    <property type="entry name" value="LRR_R13L1-DRL21"/>
</dbReference>
<dbReference type="SUPFAM" id="SSF52058">
    <property type="entry name" value="L domain-like"/>
    <property type="match status" value="1"/>
</dbReference>
<evidence type="ECO:0000259" key="8">
    <source>
        <dbReference type="Pfam" id="PF23559"/>
    </source>
</evidence>
<feature type="domain" description="R13L1/DRL21-like LRR repeat region" evidence="10">
    <location>
        <begin position="739"/>
        <end position="881"/>
    </location>
</feature>
<reference evidence="12" key="1">
    <citation type="submission" date="2025-08" db="UniProtKB">
        <authorList>
            <consortium name="RefSeq"/>
        </authorList>
    </citation>
    <scope>IDENTIFICATION</scope>
</reference>
<dbReference type="InterPro" id="IPR002182">
    <property type="entry name" value="NB-ARC"/>
</dbReference>
<name>A0A6P5RV01_PRUAV</name>
<dbReference type="PANTHER" id="PTHR36766">
    <property type="entry name" value="PLANT BROAD-SPECTRUM MILDEW RESISTANCE PROTEIN RPW8"/>
    <property type="match status" value="1"/>
</dbReference>
<dbReference type="GO" id="GO:0006952">
    <property type="term" value="P:defense response"/>
    <property type="evidence" value="ECO:0007669"/>
    <property type="project" value="UniProtKB-KW"/>
</dbReference>
<dbReference type="Gene3D" id="1.10.10.10">
    <property type="entry name" value="Winged helix-like DNA-binding domain superfamily/Winged helix DNA-binding domain"/>
    <property type="match status" value="1"/>
</dbReference>
<dbReference type="Proteomes" id="UP000515124">
    <property type="component" value="Unplaced"/>
</dbReference>
<dbReference type="SUPFAM" id="SSF52047">
    <property type="entry name" value="RNI-like"/>
    <property type="match status" value="1"/>
</dbReference>